<reference evidence="3" key="1">
    <citation type="journal article" date="2021" name="Curr. Microbiol.">
        <title>Complete genome of nocamycin-producing strain Saccharothrix syringae NRRL B-16468 reveals the biosynthetic potential for secondary metabolites.</title>
        <authorList>
            <person name="Mo X."/>
            <person name="Yang S."/>
        </authorList>
    </citation>
    <scope>NUCLEOTIDE SEQUENCE [LARGE SCALE GENOMIC DNA]</scope>
    <source>
        <strain evidence="3">ATCC 51364 / DSM 43886 / JCM 6844 / KCTC 9398 / NBRC 14523 / NRRL B-16468 / INA 2240</strain>
    </source>
</reference>
<protein>
    <submittedName>
        <fullName evidence="2">Uncharacterized protein</fullName>
    </submittedName>
</protein>
<gene>
    <name evidence="2" type="ORF">EKG83_25295</name>
</gene>
<feature type="transmembrane region" description="Helical" evidence="1">
    <location>
        <begin position="117"/>
        <end position="136"/>
    </location>
</feature>
<evidence type="ECO:0000313" key="2">
    <source>
        <dbReference type="EMBL" id="QFZ20290.1"/>
    </source>
</evidence>
<feature type="transmembrane region" description="Helical" evidence="1">
    <location>
        <begin position="142"/>
        <end position="158"/>
    </location>
</feature>
<dbReference type="InterPro" id="IPR045393">
    <property type="entry name" value="DUF6518"/>
</dbReference>
<sequence>MLALVGGLLLGVLTNLAQGVLPGAWNQLANSGAVWTVAAFCAGALLSRWGMVVSLVGGLCAECGLVLGYYGWAELGRDGMGDWSWPLVWLAMAFLAGPLFGAAGAWWRASGRRWQRVAGLAVLAGVFGQEGLHYALVLDYEAQAWVCGAVFALVPLLGRTWPERAITLPVAAVLAVLAHVVVGSALGGLSA</sequence>
<dbReference type="OrthoDB" id="3697763at2"/>
<keyword evidence="1" id="KW-0812">Transmembrane</keyword>
<feature type="transmembrane region" description="Helical" evidence="1">
    <location>
        <begin position="84"/>
        <end position="105"/>
    </location>
</feature>
<feature type="transmembrane region" description="Helical" evidence="1">
    <location>
        <begin position="53"/>
        <end position="72"/>
    </location>
</feature>
<keyword evidence="1" id="KW-0472">Membrane</keyword>
<proteinExistence type="predicted"/>
<accession>A0A5Q0H3A1</accession>
<evidence type="ECO:0000256" key="1">
    <source>
        <dbReference type="SAM" id="Phobius"/>
    </source>
</evidence>
<keyword evidence="3" id="KW-1185">Reference proteome</keyword>
<dbReference type="Proteomes" id="UP000325787">
    <property type="component" value="Chromosome"/>
</dbReference>
<dbReference type="EMBL" id="CP034550">
    <property type="protein sequence ID" value="QFZ20290.1"/>
    <property type="molecule type" value="Genomic_DNA"/>
</dbReference>
<name>A0A5Q0H3A1_SACSY</name>
<dbReference type="KEGG" id="ssyi:EKG83_25295"/>
<evidence type="ECO:0000313" key="3">
    <source>
        <dbReference type="Proteomes" id="UP000325787"/>
    </source>
</evidence>
<keyword evidence="1" id="KW-1133">Transmembrane helix</keyword>
<dbReference type="AlphaFoldDB" id="A0A5Q0H3A1"/>
<feature type="transmembrane region" description="Helical" evidence="1">
    <location>
        <begin position="27"/>
        <end position="46"/>
    </location>
</feature>
<feature type="transmembrane region" description="Helical" evidence="1">
    <location>
        <begin position="165"/>
        <end position="186"/>
    </location>
</feature>
<organism evidence="2 3">
    <name type="scientific">Saccharothrix syringae</name>
    <name type="common">Nocardiopsis syringae</name>
    <dbReference type="NCBI Taxonomy" id="103733"/>
    <lineage>
        <taxon>Bacteria</taxon>
        <taxon>Bacillati</taxon>
        <taxon>Actinomycetota</taxon>
        <taxon>Actinomycetes</taxon>
        <taxon>Pseudonocardiales</taxon>
        <taxon>Pseudonocardiaceae</taxon>
        <taxon>Saccharothrix</taxon>
    </lineage>
</organism>
<dbReference type="Pfam" id="PF20128">
    <property type="entry name" value="DUF6518"/>
    <property type="match status" value="1"/>
</dbReference>